<evidence type="ECO:0000256" key="7">
    <source>
        <dbReference type="ARBA" id="ARBA00023146"/>
    </source>
</evidence>
<dbReference type="PRINTS" id="PR00982">
    <property type="entry name" value="TRNASYNTHLYS"/>
</dbReference>
<dbReference type="PANTHER" id="PTHR42918:SF15">
    <property type="entry name" value="LYSINE--TRNA LIGASE, CHLOROPLASTIC_MITOCHONDRIAL"/>
    <property type="match status" value="1"/>
</dbReference>
<dbReference type="InterPro" id="IPR045864">
    <property type="entry name" value="aa-tRNA-synth_II/BPL/LPL"/>
</dbReference>
<dbReference type="InterPro" id="IPR002313">
    <property type="entry name" value="Lys-tRNA-ligase_II"/>
</dbReference>
<gene>
    <name evidence="11" type="primary">lysS</name>
    <name evidence="11" type="ORF">D0433_08720</name>
</gene>
<dbReference type="InterPro" id="IPR012340">
    <property type="entry name" value="NA-bd_OB-fold"/>
</dbReference>
<evidence type="ECO:0000256" key="5">
    <source>
        <dbReference type="ARBA" id="ARBA00022741"/>
    </source>
</evidence>
<dbReference type="GO" id="GO:0004824">
    <property type="term" value="F:lysine-tRNA ligase activity"/>
    <property type="evidence" value="ECO:0007669"/>
    <property type="project" value="UniProtKB-EC"/>
</dbReference>
<feature type="non-terminal residue" evidence="11">
    <location>
        <position position="1"/>
    </location>
</feature>
<evidence type="ECO:0000256" key="4">
    <source>
        <dbReference type="ARBA" id="ARBA00022723"/>
    </source>
</evidence>
<dbReference type="GO" id="GO:0005524">
    <property type="term" value="F:ATP binding"/>
    <property type="evidence" value="ECO:0007669"/>
    <property type="project" value="UniProtKB-KW"/>
</dbReference>
<sequence>TFRRMGKVTFADIQDESGRIQLYFRINELGQRYELLRLLDIGDILGVRGFAFRTKTGELTIHVLDYQLLCKSLRPIPTPKEEVDEHGNRIRHDAFTDKEQRYRRRYLDLIVNPEVRELFRARARIIASIREFFDQRGWLEVETPILQPVYGGANARPFVTYFNALDTHFYLRIATELYLKRLIVGGFEGVYEIGKNFRNEGIDRLHNPEFTALELYVAYRDYYWMMELVEELLLFVAERVNGTRELRRGELTVVLQRPFRRIRWFDAVAHATGCDIRNASESELRALCQQHGIEVPANASVPKLLDELFSTVVQPRLIEPTFVLDYPVVLSPLAKRHRSEPDLAERFELYIFGMELANAFSELNDPLEQRQRFQQQLLWRDKGDLEAMPMDEDFLQALEVGLPPTAGLGIGIDRLAMVLLNQHSIRDAILFPHLRPEHSTVGTSPNP</sequence>
<dbReference type="GO" id="GO:0006430">
    <property type="term" value="P:lysyl-tRNA aminoacylation"/>
    <property type="evidence" value="ECO:0007669"/>
    <property type="project" value="InterPro"/>
</dbReference>
<keyword evidence="9" id="KW-0460">Magnesium</keyword>
<evidence type="ECO:0000313" key="11">
    <source>
        <dbReference type="EMBL" id="RFM23881.1"/>
    </source>
</evidence>
<dbReference type="EC" id="6.1.1.6" evidence="2 9"/>
<comment type="cofactor">
    <cofactor evidence="9">
        <name>Mg(2+)</name>
        <dbReference type="ChEBI" id="CHEBI:18420"/>
    </cofactor>
    <text evidence="9">Binds 3 Mg(2+) ions per subunit.</text>
</comment>
<keyword evidence="5" id="KW-0547">Nucleotide-binding</keyword>
<keyword evidence="6" id="KW-0067">ATP-binding</keyword>
<dbReference type="Pfam" id="PF01336">
    <property type="entry name" value="tRNA_anti-codon"/>
    <property type="match status" value="1"/>
</dbReference>
<dbReference type="Pfam" id="PF00152">
    <property type="entry name" value="tRNA-synt_2"/>
    <property type="match status" value="1"/>
</dbReference>
<organism evidence="11 12">
    <name type="scientific">Candidatus Thermochlorobacter aerophilus</name>
    <dbReference type="NCBI Taxonomy" id="1868324"/>
    <lineage>
        <taxon>Bacteria</taxon>
        <taxon>Pseudomonadati</taxon>
        <taxon>Chlorobiota</taxon>
        <taxon>Chlorobiia</taxon>
        <taxon>Chlorobiales</taxon>
        <taxon>Candidatus Thermochlorobacteriaceae</taxon>
        <taxon>Candidatus Thermochlorobacter</taxon>
    </lineage>
</organism>
<dbReference type="InterPro" id="IPR018149">
    <property type="entry name" value="Lys-tRNA-synth_II_C"/>
</dbReference>
<comment type="similarity">
    <text evidence="1">Belongs to the class-II aminoacyl-tRNA synthetase family.</text>
</comment>
<accession>A0A395LZM3</accession>
<dbReference type="GO" id="GO:0005829">
    <property type="term" value="C:cytosol"/>
    <property type="evidence" value="ECO:0007669"/>
    <property type="project" value="TreeGrafter"/>
</dbReference>
<evidence type="ECO:0000256" key="3">
    <source>
        <dbReference type="ARBA" id="ARBA00022598"/>
    </source>
</evidence>
<feature type="domain" description="Aminoacyl-transfer RNA synthetases class-II family profile" evidence="10">
    <location>
        <begin position="119"/>
        <end position="436"/>
    </location>
</feature>
<keyword evidence="3 11" id="KW-0436">Ligase</keyword>
<reference evidence="11 12" key="1">
    <citation type="journal article" date="2011" name="ISME J.">
        <title>Community ecology of hot spring cyanobacterial mats: predominant populations and their functional potential.</title>
        <authorList>
            <person name="Klatt C.G."/>
            <person name="Wood J.M."/>
            <person name="Rusch D.B."/>
            <person name="Bateson M.M."/>
            <person name="Hamamura N."/>
            <person name="Heidelberg J.F."/>
            <person name="Grossman A.R."/>
            <person name="Bhaya D."/>
            <person name="Cohan F.M."/>
            <person name="Kuhl M."/>
            <person name="Bryant D.A."/>
            <person name="Ward D.M."/>
        </authorList>
    </citation>
    <scope>NUCLEOTIDE SEQUENCE [LARGE SCALE GENOMIC DNA]</scope>
    <source>
        <strain evidence="11">OS</strain>
    </source>
</reference>
<dbReference type="GO" id="GO:0000049">
    <property type="term" value="F:tRNA binding"/>
    <property type="evidence" value="ECO:0007669"/>
    <property type="project" value="TreeGrafter"/>
</dbReference>
<evidence type="ECO:0000256" key="9">
    <source>
        <dbReference type="RuleBase" id="RU000336"/>
    </source>
</evidence>
<dbReference type="NCBIfam" id="NF001756">
    <property type="entry name" value="PRK00484.1"/>
    <property type="match status" value="1"/>
</dbReference>
<keyword evidence="4 9" id="KW-0479">Metal-binding</keyword>
<evidence type="ECO:0000256" key="6">
    <source>
        <dbReference type="ARBA" id="ARBA00022840"/>
    </source>
</evidence>
<dbReference type="Gene3D" id="3.30.930.10">
    <property type="entry name" value="Bira Bifunctional Protein, Domain 2"/>
    <property type="match status" value="1"/>
</dbReference>
<comment type="catalytic activity">
    <reaction evidence="8 9">
        <text>tRNA(Lys) + L-lysine + ATP = L-lysyl-tRNA(Lys) + AMP + diphosphate</text>
        <dbReference type="Rhea" id="RHEA:20792"/>
        <dbReference type="Rhea" id="RHEA-COMP:9696"/>
        <dbReference type="Rhea" id="RHEA-COMP:9697"/>
        <dbReference type="ChEBI" id="CHEBI:30616"/>
        <dbReference type="ChEBI" id="CHEBI:32551"/>
        <dbReference type="ChEBI" id="CHEBI:33019"/>
        <dbReference type="ChEBI" id="CHEBI:78442"/>
        <dbReference type="ChEBI" id="CHEBI:78529"/>
        <dbReference type="ChEBI" id="CHEBI:456215"/>
        <dbReference type="EC" id="6.1.1.6"/>
    </reaction>
</comment>
<evidence type="ECO:0000256" key="1">
    <source>
        <dbReference type="ARBA" id="ARBA00008226"/>
    </source>
</evidence>
<protein>
    <recommendedName>
        <fullName evidence="2 9">Lysine--tRNA ligase</fullName>
        <ecNumber evidence="2 9">6.1.1.6</ecNumber>
    </recommendedName>
</protein>
<dbReference type="InterPro" id="IPR044136">
    <property type="entry name" value="Lys-tRNA-ligase_II_N"/>
</dbReference>
<dbReference type="NCBIfam" id="TIGR00499">
    <property type="entry name" value="lysS_bact"/>
    <property type="match status" value="1"/>
</dbReference>
<dbReference type="Gene3D" id="2.40.50.140">
    <property type="entry name" value="Nucleic acid-binding proteins"/>
    <property type="match status" value="1"/>
</dbReference>
<dbReference type="InterPro" id="IPR006195">
    <property type="entry name" value="aa-tRNA-synth_II"/>
</dbReference>
<dbReference type="GO" id="GO:0046872">
    <property type="term" value="F:metal ion binding"/>
    <property type="evidence" value="ECO:0007669"/>
    <property type="project" value="UniProtKB-KW"/>
</dbReference>
<dbReference type="Proteomes" id="UP000266389">
    <property type="component" value="Unassembled WGS sequence"/>
</dbReference>
<keyword evidence="7" id="KW-0030">Aminoacyl-tRNA synthetase</keyword>
<dbReference type="EMBL" id="PHFL01000055">
    <property type="protein sequence ID" value="RFM23881.1"/>
    <property type="molecule type" value="Genomic_DNA"/>
</dbReference>
<dbReference type="SUPFAM" id="SSF50249">
    <property type="entry name" value="Nucleic acid-binding proteins"/>
    <property type="match status" value="1"/>
</dbReference>
<dbReference type="AlphaFoldDB" id="A0A395LZM3"/>
<dbReference type="CDD" id="cd04322">
    <property type="entry name" value="LysRS_N"/>
    <property type="match status" value="1"/>
</dbReference>
<evidence type="ECO:0000313" key="12">
    <source>
        <dbReference type="Proteomes" id="UP000266389"/>
    </source>
</evidence>
<evidence type="ECO:0000259" key="10">
    <source>
        <dbReference type="PROSITE" id="PS50862"/>
    </source>
</evidence>
<evidence type="ECO:0000256" key="2">
    <source>
        <dbReference type="ARBA" id="ARBA00013166"/>
    </source>
</evidence>
<comment type="caution">
    <text evidence="11">The sequence shown here is derived from an EMBL/GenBank/DDBJ whole genome shotgun (WGS) entry which is preliminary data.</text>
</comment>
<dbReference type="HAMAP" id="MF_00252">
    <property type="entry name" value="Lys_tRNA_synth_class2"/>
    <property type="match status" value="1"/>
</dbReference>
<dbReference type="InterPro" id="IPR004365">
    <property type="entry name" value="NA-bd_OB_tRNA"/>
</dbReference>
<dbReference type="InterPro" id="IPR004364">
    <property type="entry name" value="Aa-tRNA-synt_II"/>
</dbReference>
<dbReference type="SUPFAM" id="SSF55681">
    <property type="entry name" value="Class II aaRS and biotin synthetases"/>
    <property type="match status" value="1"/>
</dbReference>
<dbReference type="PANTHER" id="PTHR42918">
    <property type="entry name" value="LYSYL-TRNA SYNTHETASE"/>
    <property type="match status" value="1"/>
</dbReference>
<evidence type="ECO:0000256" key="8">
    <source>
        <dbReference type="ARBA" id="ARBA00048573"/>
    </source>
</evidence>
<name>A0A395LZM3_9BACT</name>
<dbReference type="PROSITE" id="PS50862">
    <property type="entry name" value="AA_TRNA_LIGASE_II"/>
    <property type="match status" value="1"/>
</dbReference>
<proteinExistence type="inferred from homology"/>
<dbReference type="CDD" id="cd00775">
    <property type="entry name" value="LysRS_core"/>
    <property type="match status" value="1"/>
</dbReference>